<keyword evidence="6" id="KW-1185">Reference proteome</keyword>
<keyword evidence="1" id="KW-0805">Transcription regulation</keyword>
<dbReference type="Proteomes" id="UP000238634">
    <property type="component" value="Unassembled WGS sequence"/>
</dbReference>
<dbReference type="PROSITE" id="PS00042">
    <property type="entry name" value="HTH_CRP_1"/>
    <property type="match status" value="1"/>
</dbReference>
<protein>
    <submittedName>
        <fullName evidence="5">Crp/Fnr family transcriptional regulator</fullName>
    </submittedName>
</protein>
<dbReference type="GO" id="GO:0003677">
    <property type="term" value="F:DNA binding"/>
    <property type="evidence" value="ECO:0007669"/>
    <property type="project" value="UniProtKB-KW"/>
</dbReference>
<evidence type="ECO:0000259" key="4">
    <source>
        <dbReference type="PROSITE" id="PS51063"/>
    </source>
</evidence>
<dbReference type="InterPro" id="IPR012318">
    <property type="entry name" value="HTH_CRP"/>
</dbReference>
<dbReference type="CDD" id="cd00092">
    <property type="entry name" value="HTH_CRP"/>
    <property type="match status" value="1"/>
</dbReference>
<dbReference type="SUPFAM" id="SSF46785">
    <property type="entry name" value="Winged helix' DNA-binding domain"/>
    <property type="match status" value="1"/>
</dbReference>
<dbReference type="InterPro" id="IPR036390">
    <property type="entry name" value="WH_DNA-bd_sf"/>
</dbReference>
<proteinExistence type="predicted"/>
<dbReference type="RefSeq" id="WP_073069369.1">
    <property type="nucleotide sequence ID" value="NZ_MPPI01000002.1"/>
</dbReference>
<dbReference type="InterPro" id="IPR018335">
    <property type="entry name" value="Tscrpt_reg_HTH_Crp-type_CS"/>
</dbReference>
<sequence>MIQSFASEASHPSDLRQILEQRYQGRTLHPYRSGQQIQMYPHEIWVVCRGVVLLSTLYPTGDEALLGLVSGSMPFGLPLTYINPYQAIALTDVDLMGVSMVDIEQSPLLSQEIFRHLSRRLQQSEAFLALAGCRRVEDRLRQLLILLQHEVGQPVKTGMRLNVRLTHQHLANAIGTTRVTITRLLGQLREEGWLTIDSSRHIILPFDIAV</sequence>
<dbReference type="SMART" id="SM00419">
    <property type="entry name" value="HTH_CRP"/>
    <property type="match status" value="1"/>
</dbReference>
<dbReference type="Pfam" id="PF13545">
    <property type="entry name" value="HTH_Crp_2"/>
    <property type="match status" value="1"/>
</dbReference>
<dbReference type="OrthoDB" id="5242211at2"/>
<dbReference type="AlphaFoldDB" id="A0A2T1DM12"/>
<reference evidence="5 6" key="2">
    <citation type="submission" date="2018-03" db="EMBL/GenBank/DDBJ databases">
        <title>The ancient ancestry and fast evolution of plastids.</title>
        <authorList>
            <person name="Moore K.R."/>
            <person name="Magnabosco C."/>
            <person name="Momper L."/>
            <person name="Gold D.A."/>
            <person name="Bosak T."/>
            <person name="Fournier G.P."/>
        </authorList>
    </citation>
    <scope>NUCLEOTIDE SEQUENCE [LARGE SCALE GENOMIC DNA]</scope>
    <source>
        <strain evidence="5 6">ULC007</strain>
    </source>
</reference>
<gene>
    <name evidence="5" type="ORF">C7B65_02710</name>
</gene>
<organism evidence="5 6">
    <name type="scientific">Phormidesmis priestleyi ULC007</name>
    <dbReference type="NCBI Taxonomy" id="1920490"/>
    <lineage>
        <taxon>Bacteria</taxon>
        <taxon>Bacillati</taxon>
        <taxon>Cyanobacteriota</taxon>
        <taxon>Cyanophyceae</taxon>
        <taxon>Leptolyngbyales</taxon>
        <taxon>Leptolyngbyaceae</taxon>
        <taxon>Phormidesmis</taxon>
    </lineage>
</organism>
<dbReference type="Gene3D" id="2.60.120.10">
    <property type="entry name" value="Jelly Rolls"/>
    <property type="match status" value="1"/>
</dbReference>
<dbReference type="SUPFAM" id="SSF51206">
    <property type="entry name" value="cAMP-binding domain-like"/>
    <property type="match status" value="1"/>
</dbReference>
<reference evidence="5 6" key="1">
    <citation type="submission" date="2018-02" db="EMBL/GenBank/DDBJ databases">
        <authorList>
            <person name="Cohen D.B."/>
            <person name="Kent A.D."/>
        </authorList>
    </citation>
    <scope>NUCLEOTIDE SEQUENCE [LARGE SCALE GENOMIC DNA]</scope>
    <source>
        <strain evidence="5 6">ULC007</strain>
    </source>
</reference>
<dbReference type="EMBL" id="PVWG01000002">
    <property type="protein sequence ID" value="PSB21519.1"/>
    <property type="molecule type" value="Genomic_DNA"/>
</dbReference>
<dbReference type="PRINTS" id="PR00034">
    <property type="entry name" value="HTHCRP"/>
</dbReference>
<dbReference type="PROSITE" id="PS51063">
    <property type="entry name" value="HTH_CRP_2"/>
    <property type="match status" value="1"/>
</dbReference>
<comment type="caution">
    <text evidence="5">The sequence shown here is derived from an EMBL/GenBank/DDBJ whole genome shotgun (WGS) entry which is preliminary data.</text>
</comment>
<evidence type="ECO:0000313" key="6">
    <source>
        <dbReference type="Proteomes" id="UP000238634"/>
    </source>
</evidence>
<keyword evidence="2" id="KW-0238">DNA-binding</keyword>
<accession>A0A2T1DM12</accession>
<evidence type="ECO:0000313" key="5">
    <source>
        <dbReference type="EMBL" id="PSB21519.1"/>
    </source>
</evidence>
<name>A0A2T1DM12_9CYAN</name>
<dbReference type="InterPro" id="IPR014710">
    <property type="entry name" value="RmlC-like_jellyroll"/>
</dbReference>
<evidence type="ECO:0000256" key="3">
    <source>
        <dbReference type="ARBA" id="ARBA00023163"/>
    </source>
</evidence>
<evidence type="ECO:0000256" key="1">
    <source>
        <dbReference type="ARBA" id="ARBA00023015"/>
    </source>
</evidence>
<dbReference type="InterPro" id="IPR018490">
    <property type="entry name" value="cNMP-bd_dom_sf"/>
</dbReference>
<feature type="domain" description="HTH crp-type" evidence="4">
    <location>
        <begin position="134"/>
        <end position="207"/>
    </location>
</feature>
<dbReference type="STRING" id="1920490.GCA_001895925_01522"/>
<dbReference type="InterPro" id="IPR036388">
    <property type="entry name" value="WH-like_DNA-bd_sf"/>
</dbReference>
<dbReference type="GO" id="GO:0003700">
    <property type="term" value="F:DNA-binding transcription factor activity"/>
    <property type="evidence" value="ECO:0007669"/>
    <property type="project" value="InterPro"/>
</dbReference>
<dbReference type="Gene3D" id="1.10.10.10">
    <property type="entry name" value="Winged helix-like DNA-binding domain superfamily/Winged helix DNA-binding domain"/>
    <property type="match status" value="1"/>
</dbReference>
<evidence type="ECO:0000256" key="2">
    <source>
        <dbReference type="ARBA" id="ARBA00023125"/>
    </source>
</evidence>
<keyword evidence="3" id="KW-0804">Transcription</keyword>